<keyword evidence="2 8" id="KW-0732">Signal</keyword>
<dbReference type="Pfam" id="PF03180">
    <property type="entry name" value="Lipoprotein_9"/>
    <property type="match status" value="1"/>
</dbReference>
<evidence type="ECO:0000256" key="6">
    <source>
        <dbReference type="PIRNR" id="PIRNR002854"/>
    </source>
</evidence>
<dbReference type="Proteomes" id="UP000741863">
    <property type="component" value="Unassembled WGS sequence"/>
</dbReference>
<proteinExistence type="inferred from homology"/>
<evidence type="ECO:0000256" key="8">
    <source>
        <dbReference type="SAM" id="SignalP"/>
    </source>
</evidence>
<feature type="signal peptide" evidence="8">
    <location>
        <begin position="1"/>
        <end position="21"/>
    </location>
</feature>
<organism evidence="9 10">
    <name type="scientific">Geomicrobium sediminis</name>
    <dbReference type="NCBI Taxonomy" id="1347788"/>
    <lineage>
        <taxon>Bacteria</taxon>
        <taxon>Bacillati</taxon>
        <taxon>Bacillota</taxon>
        <taxon>Bacilli</taxon>
        <taxon>Bacillales</taxon>
        <taxon>Geomicrobium</taxon>
    </lineage>
</organism>
<evidence type="ECO:0000313" key="9">
    <source>
        <dbReference type="EMBL" id="MBM7632025.1"/>
    </source>
</evidence>
<accession>A0ABS2P9F7</accession>
<keyword evidence="3" id="KW-0472">Membrane</keyword>
<dbReference type="PANTHER" id="PTHR30429:SF0">
    <property type="entry name" value="METHIONINE-BINDING LIPOPROTEIN METQ"/>
    <property type="match status" value="1"/>
</dbReference>
<feature type="region of interest" description="Disordered" evidence="7">
    <location>
        <begin position="22"/>
        <end position="60"/>
    </location>
</feature>
<protein>
    <recommendedName>
        <fullName evidence="6">Lipoprotein</fullName>
    </recommendedName>
</protein>
<gene>
    <name evidence="9" type="ORF">JOD17_001117</name>
</gene>
<dbReference type="SUPFAM" id="SSF53850">
    <property type="entry name" value="Periplasmic binding protein-like II"/>
    <property type="match status" value="1"/>
</dbReference>
<evidence type="ECO:0000256" key="1">
    <source>
        <dbReference type="ARBA" id="ARBA00004635"/>
    </source>
</evidence>
<comment type="similarity">
    <text evidence="6">Belongs to the nlpA lipoprotein family.</text>
</comment>
<name>A0ABS2P9F7_9BACL</name>
<sequence>MKKFYTAIAAGSLVLALSACGTSDEENGSGAEGDADSDVETPDEDTDEEATNDGENEPLVVGASNIPHAEILEFAQDLLEEEGVDLQIETFNDYIIPNQALDFGDLDANYFQHIPYLESQIEEHGYDFANAGGVHIEPMGGYSQEYSSLSELPEGAHVIMSDSVADHGRVISLFEEEGLITVADGVDPIYATIDDIEDNPNDFNFDPSYEAAILPQAFDTGEGDVVFINSNYAIDNDLSPVDDSIAVESGDDNPYVNVIAVNSGDEDDPRIQTLLDVLHSDEVVSFIEEQYEGAVLPAE</sequence>
<evidence type="ECO:0000256" key="2">
    <source>
        <dbReference type="ARBA" id="ARBA00022729"/>
    </source>
</evidence>
<dbReference type="InterPro" id="IPR004872">
    <property type="entry name" value="Lipoprotein_NlpA"/>
</dbReference>
<keyword evidence="10" id="KW-1185">Reference proteome</keyword>
<keyword evidence="5 6" id="KW-0449">Lipoprotein</keyword>
<dbReference type="PANTHER" id="PTHR30429">
    <property type="entry name" value="D-METHIONINE-BINDING LIPOPROTEIN METQ"/>
    <property type="match status" value="1"/>
</dbReference>
<dbReference type="RefSeq" id="WP_042360289.1">
    <property type="nucleotide sequence ID" value="NZ_JAFBEC010000002.1"/>
</dbReference>
<feature type="chain" id="PRO_5046306419" description="Lipoprotein" evidence="8">
    <location>
        <begin position="22"/>
        <end position="299"/>
    </location>
</feature>
<evidence type="ECO:0000256" key="4">
    <source>
        <dbReference type="ARBA" id="ARBA00023139"/>
    </source>
</evidence>
<evidence type="ECO:0000256" key="3">
    <source>
        <dbReference type="ARBA" id="ARBA00023136"/>
    </source>
</evidence>
<dbReference type="PROSITE" id="PS51257">
    <property type="entry name" value="PROKAR_LIPOPROTEIN"/>
    <property type="match status" value="1"/>
</dbReference>
<dbReference type="PIRSF" id="PIRSF002854">
    <property type="entry name" value="MetQ"/>
    <property type="match status" value="1"/>
</dbReference>
<keyword evidence="4" id="KW-0564">Palmitate</keyword>
<dbReference type="Gene3D" id="3.40.190.10">
    <property type="entry name" value="Periplasmic binding protein-like II"/>
    <property type="match status" value="2"/>
</dbReference>
<reference evidence="9 10" key="1">
    <citation type="submission" date="2021-01" db="EMBL/GenBank/DDBJ databases">
        <title>Genomic Encyclopedia of Type Strains, Phase IV (KMG-IV): sequencing the most valuable type-strain genomes for metagenomic binning, comparative biology and taxonomic classification.</title>
        <authorList>
            <person name="Goeker M."/>
        </authorList>
    </citation>
    <scope>NUCLEOTIDE SEQUENCE [LARGE SCALE GENOMIC DNA]</scope>
    <source>
        <strain evidence="9 10">DSM 25540</strain>
    </source>
</reference>
<comment type="subcellular location">
    <subcellularLocation>
        <location evidence="1">Membrane</location>
        <topology evidence="1">Lipid-anchor</topology>
    </subcellularLocation>
</comment>
<feature type="compositionally biased region" description="Acidic residues" evidence="7">
    <location>
        <begin position="23"/>
        <end position="56"/>
    </location>
</feature>
<dbReference type="EMBL" id="JAFBEC010000002">
    <property type="protein sequence ID" value="MBM7632025.1"/>
    <property type="molecule type" value="Genomic_DNA"/>
</dbReference>
<evidence type="ECO:0000313" key="10">
    <source>
        <dbReference type="Proteomes" id="UP000741863"/>
    </source>
</evidence>
<evidence type="ECO:0000256" key="7">
    <source>
        <dbReference type="SAM" id="MobiDB-lite"/>
    </source>
</evidence>
<evidence type="ECO:0000256" key="5">
    <source>
        <dbReference type="ARBA" id="ARBA00023288"/>
    </source>
</evidence>
<comment type="caution">
    <text evidence="9">The sequence shown here is derived from an EMBL/GenBank/DDBJ whole genome shotgun (WGS) entry which is preliminary data.</text>
</comment>